<sequence>MTAYSRKWLERHCEENETLIYFFEITCAYCNKVFKKSDKNYIRKFIKHLHHHGLTELDGHSRCKELKEKFEIMQNYVGICKKQKCKLQIIFVRGVHLLQNHLEIYHGKRSNIYKNVIRQNMRAQHILLNNFFITSNNTAQCLICKFEESLSNLELQTEETLETLKEHWAGHFQKIELDEIYRLEQLQQRIDENNLLSDDAGEMRNYFEFTSEEIENFDELIEEAIDYEQHIEILTTFKIFKINSERICTYCLRTVTTDGHYYIERNHWELYHGLFAQIYEEILDIEMVHDIFNHYVIMNYMLRCLYCTHVFEVKALRLNVEEQLVILLKHCNTHIGISLDYEIDQEEHLRKEFKRKLNTEKELVEVENSRRDDHGQQSSDCDKNTTEQLDELHPEIQQYFYEQYIKQIMEQKANNIDIQKDTAYKKKEKNLRKVAELLKKYDIRPIQTGQLKCLKCDIIVNDKIYNERCLYLVRNHFEIYHGKLNYIYKGIDKELEKNYRITNSIMWCTVCSANLDMGMNDMETIKKKMFILGFHWIYFHSYTSTDAITEPSEQSGSNISIDAGTDCKYMVNFALPSRQSGERQSTSVQSPSESDISKSPPAKQKKK</sequence>
<keyword evidence="3" id="KW-1185">Reference proteome</keyword>
<proteinExistence type="predicted"/>
<feature type="compositionally biased region" description="Polar residues" evidence="1">
    <location>
        <begin position="577"/>
        <end position="594"/>
    </location>
</feature>
<dbReference type="EMBL" id="KQ981727">
    <property type="protein sequence ID" value="KYN37024.1"/>
    <property type="molecule type" value="Genomic_DNA"/>
</dbReference>
<organism evidence="2 3">
    <name type="scientific">Trachymyrmex septentrionalis</name>
    <dbReference type="NCBI Taxonomy" id="34720"/>
    <lineage>
        <taxon>Eukaryota</taxon>
        <taxon>Metazoa</taxon>
        <taxon>Ecdysozoa</taxon>
        <taxon>Arthropoda</taxon>
        <taxon>Hexapoda</taxon>
        <taxon>Insecta</taxon>
        <taxon>Pterygota</taxon>
        <taxon>Neoptera</taxon>
        <taxon>Endopterygota</taxon>
        <taxon>Hymenoptera</taxon>
        <taxon>Apocrita</taxon>
        <taxon>Aculeata</taxon>
        <taxon>Formicoidea</taxon>
        <taxon>Formicidae</taxon>
        <taxon>Myrmicinae</taxon>
        <taxon>Trachymyrmex</taxon>
    </lineage>
</organism>
<feature type="region of interest" description="Disordered" evidence="1">
    <location>
        <begin position="364"/>
        <end position="383"/>
    </location>
</feature>
<evidence type="ECO:0000313" key="3">
    <source>
        <dbReference type="Proteomes" id="UP000078541"/>
    </source>
</evidence>
<dbReference type="Proteomes" id="UP000078541">
    <property type="component" value="Unassembled WGS sequence"/>
</dbReference>
<reference evidence="2 3" key="1">
    <citation type="submission" date="2016-03" db="EMBL/GenBank/DDBJ databases">
        <title>Trachymyrmex septentrionalis WGS genome.</title>
        <authorList>
            <person name="Nygaard S."/>
            <person name="Hu H."/>
            <person name="Boomsma J."/>
            <person name="Zhang G."/>
        </authorList>
    </citation>
    <scope>NUCLEOTIDE SEQUENCE [LARGE SCALE GENOMIC DNA]</scope>
    <source>
        <strain evidence="2">Tsep2-gDNA-1</strain>
        <tissue evidence="2">Whole body</tissue>
    </source>
</reference>
<dbReference type="AlphaFoldDB" id="A0A195FAF2"/>
<name>A0A195FAF2_9HYME</name>
<feature type="region of interest" description="Disordered" evidence="1">
    <location>
        <begin position="576"/>
        <end position="607"/>
    </location>
</feature>
<accession>A0A195FAF2</accession>
<gene>
    <name evidence="2" type="ORF">ALC56_08815</name>
</gene>
<protein>
    <submittedName>
        <fullName evidence="2">Uncharacterized protein</fullName>
    </submittedName>
</protein>
<evidence type="ECO:0000256" key="1">
    <source>
        <dbReference type="SAM" id="MobiDB-lite"/>
    </source>
</evidence>
<evidence type="ECO:0000313" key="2">
    <source>
        <dbReference type="EMBL" id="KYN37024.1"/>
    </source>
</evidence>